<name>A0A212FCY8_DANPL</name>
<protein>
    <submittedName>
        <fullName evidence="3">Uncharacterized protein</fullName>
    </submittedName>
</protein>
<comment type="caution">
    <text evidence="3">The sequence shown here is derived from an EMBL/GenBank/DDBJ whole genome shotgun (WGS) entry which is preliminary data.</text>
</comment>
<keyword evidence="4" id="KW-1185">Reference proteome</keyword>
<dbReference type="InParanoid" id="A0A212FCY8"/>
<evidence type="ECO:0000313" key="4">
    <source>
        <dbReference type="Proteomes" id="UP000007151"/>
    </source>
</evidence>
<gene>
    <name evidence="3" type="ORF">KGM_214410</name>
</gene>
<evidence type="ECO:0000313" key="3">
    <source>
        <dbReference type="EMBL" id="OWR51602.1"/>
    </source>
</evidence>
<organism evidence="3 4">
    <name type="scientific">Danaus plexippus plexippus</name>
    <dbReference type="NCBI Taxonomy" id="278856"/>
    <lineage>
        <taxon>Eukaryota</taxon>
        <taxon>Metazoa</taxon>
        <taxon>Ecdysozoa</taxon>
        <taxon>Arthropoda</taxon>
        <taxon>Hexapoda</taxon>
        <taxon>Insecta</taxon>
        <taxon>Pterygota</taxon>
        <taxon>Neoptera</taxon>
        <taxon>Endopterygota</taxon>
        <taxon>Lepidoptera</taxon>
        <taxon>Glossata</taxon>
        <taxon>Ditrysia</taxon>
        <taxon>Papilionoidea</taxon>
        <taxon>Nymphalidae</taxon>
        <taxon>Danainae</taxon>
        <taxon>Danaini</taxon>
        <taxon>Danaina</taxon>
        <taxon>Danaus</taxon>
        <taxon>Danaus</taxon>
    </lineage>
</organism>
<reference evidence="3 4" key="1">
    <citation type="journal article" date="2011" name="Cell">
        <title>The monarch butterfly genome yields insights into long-distance migration.</title>
        <authorList>
            <person name="Zhan S."/>
            <person name="Merlin C."/>
            <person name="Boore J.L."/>
            <person name="Reppert S.M."/>
        </authorList>
    </citation>
    <scope>NUCLEOTIDE SEQUENCE [LARGE SCALE GENOMIC DNA]</scope>
    <source>
        <strain evidence="3">F-2</strain>
    </source>
</reference>
<sequence>MDRHNYETELVKKIEFTEDLNNAYNKSHRNVFDTEDMEWRDRSPAPNINIYKVLPKSKDVNSKVITEKGLLKLLTMLTRTFKKIMKQHHDIKRIHSTINNLNNDFIQNIRDLTNKYEDINVKYSKIMKVNDELRFTEAKIKDKEVNYDKRERELSKNLRDFQNQQKKFLDQQRKFYNMQKVMLAQNEKINMKQNVIAQTQSEISRRQHHFARIFKKAKEIYTESRKLVPNKLNSAIAKTETKPVTETEDPITVLTTSAPSPTTEPVKINLFSIPPMNKLKNQDQKILEEKDEQTVDDLIYKYYFNNTFIDELMKNKILASFGAVNDNSDNNNNKKKRNESKLRTTILFPVNKKHENKNESRRKRWIRHVNKNKKKLVPPQPPVRTNNPVIPDRGNQTNVIDLNNMNNDPFVTMAYNFCKEIGQNVNLQILKWCIEKALRRLKAIDLVAPFTMTTVGKKKTEEKFSTTAKLATDVRTTLNNDELESKIKEYELLPDPEGTVYFDGSLHASDLGLVQKNGDLDSEGFSDIMPGLESNSKVEVDPLAFDLQAQRRANVRRINEKIINMKRG</sequence>
<evidence type="ECO:0000256" key="1">
    <source>
        <dbReference type="SAM" id="Coils"/>
    </source>
</evidence>
<dbReference type="Proteomes" id="UP000007151">
    <property type="component" value="Unassembled WGS sequence"/>
</dbReference>
<dbReference type="AlphaFoldDB" id="A0A212FCY8"/>
<evidence type="ECO:0000256" key="2">
    <source>
        <dbReference type="SAM" id="MobiDB-lite"/>
    </source>
</evidence>
<dbReference type="eggNOG" id="ENOG502TCIF">
    <property type="taxonomic scope" value="Eukaryota"/>
</dbReference>
<accession>A0A212FCY8</accession>
<dbReference type="EMBL" id="AGBW02009123">
    <property type="protein sequence ID" value="OWR51602.1"/>
    <property type="molecule type" value="Genomic_DNA"/>
</dbReference>
<feature type="region of interest" description="Disordered" evidence="2">
    <location>
        <begin position="374"/>
        <end position="395"/>
    </location>
</feature>
<dbReference type="KEGG" id="dpl:KGM_214410"/>
<feature type="coiled-coil region" evidence="1">
    <location>
        <begin position="102"/>
        <end position="153"/>
    </location>
</feature>
<keyword evidence="1" id="KW-0175">Coiled coil</keyword>
<feature type="compositionally biased region" description="Polar residues" evidence="2">
    <location>
        <begin position="383"/>
        <end position="395"/>
    </location>
</feature>
<proteinExistence type="predicted"/>